<dbReference type="CDD" id="cd06170">
    <property type="entry name" value="LuxR_C_like"/>
    <property type="match status" value="1"/>
</dbReference>
<comment type="caution">
    <text evidence="8">The sequence shown here is derived from an EMBL/GenBank/DDBJ whole genome shotgun (WGS) entry which is preliminary data.</text>
</comment>
<dbReference type="GO" id="GO:0006355">
    <property type="term" value="P:regulation of DNA-templated transcription"/>
    <property type="evidence" value="ECO:0007669"/>
    <property type="project" value="InterPro"/>
</dbReference>
<evidence type="ECO:0000256" key="1">
    <source>
        <dbReference type="ARBA" id="ARBA00022553"/>
    </source>
</evidence>
<keyword evidence="4" id="KW-0804">Transcription</keyword>
<feature type="domain" description="Response regulatory" evidence="7">
    <location>
        <begin position="4"/>
        <end position="121"/>
    </location>
</feature>
<dbReference type="PROSITE" id="PS50043">
    <property type="entry name" value="HTH_LUXR_2"/>
    <property type="match status" value="1"/>
</dbReference>
<name>A0A852WFZ4_9MICO</name>
<dbReference type="SUPFAM" id="SSF52172">
    <property type="entry name" value="CheY-like"/>
    <property type="match status" value="1"/>
</dbReference>
<feature type="modified residue" description="4-aspartylphosphate" evidence="5">
    <location>
        <position position="55"/>
    </location>
</feature>
<dbReference type="SMART" id="SM00421">
    <property type="entry name" value="HTH_LUXR"/>
    <property type="match status" value="1"/>
</dbReference>
<evidence type="ECO:0000256" key="5">
    <source>
        <dbReference type="PROSITE-ProRule" id="PRU00169"/>
    </source>
</evidence>
<evidence type="ECO:0000313" key="8">
    <source>
        <dbReference type="EMBL" id="NYG07898.1"/>
    </source>
</evidence>
<reference evidence="8 9" key="1">
    <citation type="submission" date="2020-07" db="EMBL/GenBank/DDBJ databases">
        <title>Sequencing the genomes of 1000 actinobacteria strains.</title>
        <authorList>
            <person name="Klenk H.-P."/>
        </authorList>
    </citation>
    <scope>NUCLEOTIDE SEQUENCE [LARGE SCALE GENOMIC DNA]</scope>
    <source>
        <strain evidence="8 9">DSM 23987</strain>
    </source>
</reference>
<dbReference type="GO" id="GO:0003677">
    <property type="term" value="F:DNA binding"/>
    <property type="evidence" value="ECO:0007669"/>
    <property type="project" value="UniProtKB-KW"/>
</dbReference>
<feature type="domain" description="HTH luxR-type" evidence="6">
    <location>
        <begin position="148"/>
        <end position="213"/>
    </location>
</feature>
<dbReference type="RefSeq" id="WP_179422177.1">
    <property type="nucleotide sequence ID" value="NZ_JACCAB010000001.1"/>
</dbReference>
<protein>
    <submittedName>
        <fullName evidence="8">DNA-binding NarL/FixJ family response regulator</fullName>
    </submittedName>
</protein>
<evidence type="ECO:0000256" key="2">
    <source>
        <dbReference type="ARBA" id="ARBA00023015"/>
    </source>
</evidence>
<dbReference type="InterPro" id="IPR058245">
    <property type="entry name" value="NreC/VraR/RcsB-like_REC"/>
</dbReference>
<evidence type="ECO:0000259" key="7">
    <source>
        <dbReference type="PROSITE" id="PS50110"/>
    </source>
</evidence>
<dbReference type="PROSITE" id="PS50110">
    <property type="entry name" value="RESPONSE_REGULATORY"/>
    <property type="match status" value="1"/>
</dbReference>
<dbReference type="Proteomes" id="UP000573599">
    <property type="component" value="Unassembled WGS sequence"/>
</dbReference>
<dbReference type="PANTHER" id="PTHR43214">
    <property type="entry name" value="TWO-COMPONENT RESPONSE REGULATOR"/>
    <property type="match status" value="1"/>
</dbReference>
<proteinExistence type="predicted"/>
<keyword evidence="9" id="KW-1185">Reference proteome</keyword>
<evidence type="ECO:0000313" key="9">
    <source>
        <dbReference type="Proteomes" id="UP000573599"/>
    </source>
</evidence>
<dbReference type="PANTHER" id="PTHR43214:SF24">
    <property type="entry name" value="TRANSCRIPTIONAL REGULATORY PROTEIN NARL-RELATED"/>
    <property type="match status" value="1"/>
</dbReference>
<dbReference type="GO" id="GO:0000160">
    <property type="term" value="P:phosphorelay signal transduction system"/>
    <property type="evidence" value="ECO:0007669"/>
    <property type="project" value="InterPro"/>
</dbReference>
<dbReference type="PROSITE" id="PS00622">
    <property type="entry name" value="HTH_LUXR_1"/>
    <property type="match status" value="1"/>
</dbReference>
<dbReference type="Pfam" id="PF00072">
    <property type="entry name" value="Response_reg"/>
    <property type="match status" value="1"/>
</dbReference>
<evidence type="ECO:0000256" key="4">
    <source>
        <dbReference type="ARBA" id="ARBA00023163"/>
    </source>
</evidence>
<keyword evidence="2" id="KW-0805">Transcription regulation</keyword>
<dbReference type="InterPro" id="IPR000792">
    <property type="entry name" value="Tscrpt_reg_LuxR_C"/>
</dbReference>
<dbReference type="CDD" id="cd17535">
    <property type="entry name" value="REC_NarL-like"/>
    <property type="match status" value="1"/>
</dbReference>
<dbReference type="EMBL" id="JACCAB010000001">
    <property type="protein sequence ID" value="NYG07898.1"/>
    <property type="molecule type" value="Genomic_DNA"/>
</dbReference>
<gene>
    <name evidence="8" type="ORF">BJ986_002385</name>
</gene>
<evidence type="ECO:0000256" key="3">
    <source>
        <dbReference type="ARBA" id="ARBA00023125"/>
    </source>
</evidence>
<sequence>MTIRVLIADDQEMVRTGFRMILSTEPDMAVVGDAKDGREAVAAAARHRPDVVLMDIRMPIQDGLSATREICSGAADGPAVVILTTFDDDAYLYDALASGASGFLLKDASADDLVSAVRIVANGGALLAPAVTRRVIDRATRHRTSSDDSSAVSRLSKRECEVLRLMADGLSNAEIARTLVVGEATVKTHVARVLQKLPARDRVQAVITAFRSGLAYEPR</sequence>
<dbReference type="InterPro" id="IPR016032">
    <property type="entry name" value="Sig_transdc_resp-reg_C-effctor"/>
</dbReference>
<dbReference type="InterPro" id="IPR011006">
    <property type="entry name" value="CheY-like_superfamily"/>
</dbReference>
<keyword evidence="3 8" id="KW-0238">DNA-binding</keyword>
<dbReference type="AlphaFoldDB" id="A0A852WFZ4"/>
<dbReference type="SUPFAM" id="SSF46894">
    <property type="entry name" value="C-terminal effector domain of the bipartite response regulators"/>
    <property type="match status" value="1"/>
</dbReference>
<dbReference type="PRINTS" id="PR00038">
    <property type="entry name" value="HTHLUXR"/>
</dbReference>
<dbReference type="InterPro" id="IPR001789">
    <property type="entry name" value="Sig_transdc_resp-reg_receiver"/>
</dbReference>
<accession>A0A852WFZ4</accession>
<keyword evidence="1 5" id="KW-0597">Phosphoprotein</keyword>
<organism evidence="8 9">
    <name type="scientific">Pedococcus badiiscoriae</name>
    <dbReference type="NCBI Taxonomy" id="642776"/>
    <lineage>
        <taxon>Bacteria</taxon>
        <taxon>Bacillati</taxon>
        <taxon>Actinomycetota</taxon>
        <taxon>Actinomycetes</taxon>
        <taxon>Micrococcales</taxon>
        <taxon>Intrasporangiaceae</taxon>
        <taxon>Pedococcus</taxon>
    </lineage>
</organism>
<dbReference type="SMART" id="SM00448">
    <property type="entry name" value="REC"/>
    <property type="match status" value="1"/>
</dbReference>
<dbReference type="InterPro" id="IPR039420">
    <property type="entry name" value="WalR-like"/>
</dbReference>
<dbReference type="Pfam" id="PF00196">
    <property type="entry name" value="GerE"/>
    <property type="match status" value="1"/>
</dbReference>
<dbReference type="Gene3D" id="3.40.50.2300">
    <property type="match status" value="1"/>
</dbReference>
<evidence type="ECO:0000259" key="6">
    <source>
        <dbReference type="PROSITE" id="PS50043"/>
    </source>
</evidence>